<sequence length="256" mass="27657">MSRLNAVVLSGITVAVLTTSGAAFTAINRDDIPPAVAEPRTGRPEEAILSPATEPPTADVSGARRLEADALKGAGLRVPGGWEIVRVREERHDDRDVTVIRHQPDSYRLGGPHTSLVLDADGTILGFTRLEDGSDGPLPTARRAEEIALRFLRQVAPGHAEGLSVNWVAQHAETVTRPDGATETIAGIKVKMRHDNGLYTWVVVGPDETVLTYERDITWDSGRGRRGTQMWLHDSWIAAHEGTGPQPDSPYALATS</sequence>
<feature type="chain" id="PRO_5039175349" evidence="2">
    <location>
        <begin position="26"/>
        <end position="256"/>
    </location>
</feature>
<name>A0A7W5V9G1_9ACTN</name>
<reference evidence="3 4" key="1">
    <citation type="submission" date="2020-08" db="EMBL/GenBank/DDBJ databases">
        <title>Sequencing the genomes of 1000 actinobacteria strains.</title>
        <authorList>
            <person name="Klenk H.-P."/>
        </authorList>
    </citation>
    <scope>NUCLEOTIDE SEQUENCE [LARGE SCALE GENOMIC DNA]</scope>
    <source>
        <strain evidence="3 4">DSM 44320</strain>
    </source>
</reference>
<dbReference type="Proteomes" id="UP000579945">
    <property type="component" value="Unassembled WGS sequence"/>
</dbReference>
<dbReference type="GeneID" id="95395064"/>
<feature type="region of interest" description="Disordered" evidence="1">
    <location>
        <begin position="33"/>
        <end position="61"/>
    </location>
</feature>
<organism evidence="3 4">
    <name type="scientific">Nonomuraea dietziae</name>
    <dbReference type="NCBI Taxonomy" id="65515"/>
    <lineage>
        <taxon>Bacteria</taxon>
        <taxon>Bacillati</taxon>
        <taxon>Actinomycetota</taxon>
        <taxon>Actinomycetes</taxon>
        <taxon>Streptosporangiales</taxon>
        <taxon>Streptosporangiaceae</taxon>
        <taxon>Nonomuraea</taxon>
    </lineage>
</organism>
<accession>A0A7W5V9G1</accession>
<comment type="caution">
    <text evidence="3">The sequence shown here is derived from an EMBL/GenBank/DDBJ whole genome shotgun (WGS) entry which is preliminary data.</text>
</comment>
<keyword evidence="2" id="KW-0732">Signal</keyword>
<protein>
    <submittedName>
        <fullName evidence="3">Uncharacterized protein</fullName>
    </submittedName>
</protein>
<dbReference type="AlphaFoldDB" id="A0A7W5V9G1"/>
<gene>
    <name evidence="3" type="ORF">FHR33_009039</name>
</gene>
<keyword evidence="4" id="KW-1185">Reference proteome</keyword>
<feature type="signal peptide" evidence="2">
    <location>
        <begin position="1"/>
        <end position="25"/>
    </location>
</feature>
<evidence type="ECO:0000313" key="3">
    <source>
        <dbReference type="EMBL" id="MBB3733092.1"/>
    </source>
</evidence>
<dbReference type="RefSeq" id="WP_183661096.1">
    <property type="nucleotide sequence ID" value="NZ_BAAAXX010000126.1"/>
</dbReference>
<evidence type="ECO:0000313" key="4">
    <source>
        <dbReference type="Proteomes" id="UP000579945"/>
    </source>
</evidence>
<proteinExistence type="predicted"/>
<evidence type="ECO:0000256" key="2">
    <source>
        <dbReference type="SAM" id="SignalP"/>
    </source>
</evidence>
<dbReference type="EMBL" id="JACIBV010000002">
    <property type="protein sequence ID" value="MBB3733092.1"/>
    <property type="molecule type" value="Genomic_DNA"/>
</dbReference>
<evidence type="ECO:0000256" key="1">
    <source>
        <dbReference type="SAM" id="MobiDB-lite"/>
    </source>
</evidence>